<feature type="compositionally biased region" description="Low complexity" evidence="1">
    <location>
        <begin position="43"/>
        <end position="78"/>
    </location>
</feature>
<name>A0ABW6WX85_9ACTN</name>
<reference evidence="2 3" key="1">
    <citation type="submission" date="2024-10" db="EMBL/GenBank/DDBJ databases">
        <title>The Natural Products Discovery Center: Release of the First 8490 Sequenced Strains for Exploring Actinobacteria Biosynthetic Diversity.</title>
        <authorList>
            <person name="Kalkreuter E."/>
            <person name="Kautsar S.A."/>
            <person name="Yang D."/>
            <person name="Bader C.D."/>
            <person name="Teijaro C.N."/>
            <person name="Fluegel L."/>
            <person name="Davis C.M."/>
            <person name="Simpson J.R."/>
            <person name="Lauterbach L."/>
            <person name="Steele A.D."/>
            <person name="Gui C."/>
            <person name="Meng S."/>
            <person name="Li G."/>
            <person name="Viehrig K."/>
            <person name="Ye F."/>
            <person name="Su P."/>
            <person name="Kiefer A.F."/>
            <person name="Nichols A."/>
            <person name="Cepeda A.J."/>
            <person name="Yan W."/>
            <person name="Fan B."/>
            <person name="Jiang Y."/>
            <person name="Adhikari A."/>
            <person name="Zheng C.-J."/>
            <person name="Schuster L."/>
            <person name="Cowan T.M."/>
            <person name="Smanski M.J."/>
            <person name="Chevrette M.G."/>
            <person name="De Carvalho L.P.S."/>
            <person name="Shen B."/>
        </authorList>
    </citation>
    <scope>NUCLEOTIDE SEQUENCE [LARGE SCALE GENOMIC DNA]</scope>
    <source>
        <strain evidence="2 3">NPDC000087</strain>
    </source>
</reference>
<evidence type="ECO:0008006" key="4">
    <source>
        <dbReference type="Google" id="ProtNLM"/>
    </source>
</evidence>
<dbReference type="Proteomes" id="UP001602245">
    <property type="component" value="Unassembled WGS sequence"/>
</dbReference>
<sequence>MPRRIVTEGIGQQMVSKVRIPRSVMATAILTLAALTAGGCGSASTPSGSAAPASQAAAGSAPGSAGTAAASSIPAATPKQWDAGKKNPCELLTQDAAATALGSDPGPGKFVEKISDEPLPAGATEVGGCVYAAGVGGVNLYIRVVRFAGKPPADSWSDCEEPACTKIADLGDGGLVAVGGGPTMMQVGVIFAKGPIVVQIMVMTSRPTAKQDGITLGKTVAARL</sequence>
<proteinExistence type="predicted"/>
<evidence type="ECO:0000313" key="3">
    <source>
        <dbReference type="Proteomes" id="UP001602245"/>
    </source>
</evidence>
<accession>A0ABW6WX85</accession>
<comment type="caution">
    <text evidence="2">The sequence shown here is derived from an EMBL/GenBank/DDBJ whole genome shotgun (WGS) entry which is preliminary data.</text>
</comment>
<feature type="region of interest" description="Disordered" evidence="1">
    <location>
        <begin position="43"/>
        <end position="86"/>
    </location>
</feature>
<evidence type="ECO:0000256" key="1">
    <source>
        <dbReference type="SAM" id="MobiDB-lite"/>
    </source>
</evidence>
<dbReference type="EMBL" id="JBIAZU010000010">
    <property type="protein sequence ID" value="MFF5297179.1"/>
    <property type="molecule type" value="Genomic_DNA"/>
</dbReference>
<protein>
    <recommendedName>
        <fullName evidence="4">DUF3558 domain-containing protein</fullName>
    </recommendedName>
</protein>
<gene>
    <name evidence="2" type="ORF">ACFY35_47760</name>
</gene>
<evidence type="ECO:0000313" key="2">
    <source>
        <dbReference type="EMBL" id="MFF5297179.1"/>
    </source>
</evidence>
<keyword evidence="3" id="KW-1185">Reference proteome</keyword>
<dbReference type="RefSeq" id="WP_157296395.1">
    <property type="nucleotide sequence ID" value="NZ_JBIAZU010000010.1"/>
</dbReference>
<organism evidence="2 3">
    <name type="scientific">Paractinoplanes globisporus</name>
    <dbReference type="NCBI Taxonomy" id="113565"/>
    <lineage>
        <taxon>Bacteria</taxon>
        <taxon>Bacillati</taxon>
        <taxon>Actinomycetota</taxon>
        <taxon>Actinomycetes</taxon>
        <taxon>Micromonosporales</taxon>
        <taxon>Micromonosporaceae</taxon>
        <taxon>Paractinoplanes</taxon>
    </lineage>
</organism>